<dbReference type="GO" id="GO:0004519">
    <property type="term" value="F:endonuclease activity"/>
    <property type="evidence" value="ECO:0007669"/>
    <property type="project" value="UniProtKB-KW"/>
</dbReference>
<dbReference type="EMBL" id="PDVP01000002">
    <property type="protein sequence ID" value="PHP68194.1"/>
    <property type="molecule type" value="Genomic_DNA"/>
</dbReference>
<dbReference type="Proteomes" id="UP000221168">
    <property type="component" value="Unassembled WGS sequence"/>
</dbReference>
<keyword evidence="1" id="KW-0540">Nuclease</keyword>
<keyword evidence="1" id="KW-0378">Hydrolase</keyword>
<accession>A0A2G1QRW3</accession>
<protein>
    <submittedName>
        <fullName evidence="1">Endonuclease</fullName>
    </submittedName>
</protein>
<sequence>MKLKAMPPAQRILPASRLDHVPGDDRAREARRRIMSPWRAWYSTERWQRLRDLVFARDGYVCQQTGTLCSGTGNDWNAPVADHKIRHDGDPDLFWDLDNLQTVTKRWHDTTKQRIERAERDGRGG</sequence>
<name>A0A2G1QRW3_9HYPH</name>
<reference evidence="1 2" key="1">
    <citation type="submission" date="2017-10" db="EMBL/GenBank/DDBJ databases">
        <title>Sedimentibacterium mangrovi gen. nov., sp. nov., a novel member of family Phyllobacteriacea isolated from mangrove sediment.</title>
        <authorList>
            <person name="Liao H."/>
            <person name="Tian Y."/>
        </authorList>
    </citation>
    <scope>NUCLEOTIDE SEQUENCE [LARGE SCALE GENOMIC DNA]</scope>
    <source>
        <strain evidence="1 2">X9-2-2</strain>
    </source>
</reference>
<proteinExistence type="predicted"/>
<organism evidence="1 2">
    <name type="scientific">Zhengella mangrovi</name>
    <dbReference type="NCBI Taxonomy" id="1982044"/>
    <lineage>
        <taxon>Bacteria</taxon>
        <taxon>Pseudomonadati</taxon>
        <taxon>Pseudomonadota</taxon>
        <taxon>Alphaproteobacteria</taxon>
        <taxon>Hyphomicrobiales</taxon>
        <taxon>Notoacmeibacteraceae</taxon>
        <taxon>Zhengella</taxon>
    </lineage>
</organism>
<evidence type="ECO:0000313" key="1">
    <source>
        <dbReference type="EMBL" id="PHP68194.1"/>
    </source>
</evidence>
<dbReference type="AlphaFoldDB" id="A0A2G1QRW3"/>
<keyword evidence="1" id="KW-0255">Endonuclease</keyword>
<comment type="caution">
    <text evidence="1">The sequence shown here is derived from an EMBL/GenBank/DDBJ whole genome shotgun (WGS) entry which is preliminary data.</text>
</comment>
<keyword evidence="2" id="KW-1185">Reference proteome</keyword>
<evidence type="ECO:0000313" key="2">
    <source>
        <dbReference type="Proteomes" id="UP000221168"/>
    </source>
</evidence>
<gene>
    <name evidence="1" type="ORF">CSC94_05955</name>
</gene>
<dbReference type="OrthoDB" id="5292295at2"/>